<sequence>MDICGDVAMEMDLAHVRKRHCMDEIGEYPSSKRACRGLENIANGGGVLLNQLNECDMVYLQMQMATNKNPFQALTPQRHQNMLPLQVHGGVQPCPRCIAGESGHINHILGH</sequence>
<proteinExistence type="predicted"/>
<dbReference type="GeneID" id="121395340"/>
<dbReference type="RefSeq" id="XP_041424548.1">
    <property type="nucleotide sequence ID" value="XM_041568614.1"/>
</dbReference>
<protein>
    <submittedName>
        <fullName evidence="2 3">Uncharacterized protein C10orf143-like isoform X1</fullName>
    </submittedName>
</protein>
<evidence type="ECO:0000313" key="4">
    <source>
        <dbReference type="RefSeq" id="XP_041424549.1"/>
    </source>
</evidence>
<name>A0A8J1L6I1_XENLA</name>
<dbReference type="AlphaFoldDB" id="A0A8J1L6I1"/>
<accession>A0A8J1L6I1</accession>
<dbReference type="RefSeq" id="XP_041424549.1">
    <property type="nucleotide sequence ID" value="XM_041568615.1"/>
</dbReference>
<dbReference type="CTD" id="121395340"/>
<evidence type="ECO:0000313" key="2">
    <source>
        <dbReference type="RefSeq" id="XP_041424547.1"/>
    </source>
</evidence>
<gene>
    <name evidence="2 3 4" type="primary">LOC121395340</name>
</gene>
<keyword evidence="1" id="KW-1185">Reference proteome</keyword>
<dbReference type="OrthoDB" id="5955292at2759"/>
<dbReference type="Proteomes" id="UP000186698">
    <property type="component" value="Chromosome 7L"/>
</dbReference>
<dbReference type="KEGG" id="xla:121395340"/>
<evidence type="ECO:0000313" key="1">
    <source>
        <dbReference type="Proteomes" id="UP000186698"/>
    </source>
</evidence>
<organism evidence="1 4">
    <name type="scientific">Xenopus laevis</name>
    <name type="common">African clawed frog</name>
    <dbReference type="NCBI Taxonomy" id="8355"/>
    <lineage>
        <taxon>Eukaryota</taxon>
        <taxon>Metazoa</taxon>
        <taxon>Chordata</taxon>
        <taxon>Craniata</taxon>
        <taxon>Vertebrata</taxon>
        <taxon>Euteleostomi</taxon>
        <taxon>Amphibia</taxon>
        <taxon>Batrachia</taxon>
        <taxon>Anura</taxon>
        <taxon>Pipoidea</taxon>
        <taxon>Pipidae</taxon>
        <taxon>Xenopodinae</taxon>
        <taxon>Xenopus</taxon>
        <taxon>Xenopus</taxon>
    </lineage>
</organism>
<evidence type="ECO:0000313" key="3">
    <source>
        <dbReference type="RefSeq" id="XP_041424548.1"/>
    </source>
</evidence>
<dbReference type="RefSeq" id="XP_041424547.1">
    <property type="nucleotide sequence ID" value="XM_041568613.1"/>
</dbReference>
<reference evidence="2 3" key="1">
    <citation type="submission" date="2025-04" db="UniProtKB">
        <authorList>
            <consortium name="RefSeq"/>
        </authorList>
    </citation>
    <scope>IDENTIFICATION</scope>
    <source>
        <strain evidence="2 3">J_2021</strain>
        <tissue evidence="2 3">Erythrocytes</tissue>
    </source>
</reference>